<feature type="compositionally biased region" description="Acidic residues" evidence="2">
    <location>
        <begin position="270"/>
        <end position="291"/>
    </location>
</feature>
<organism evidence="4 5">
    <name type="scientific">Marasmiellus scandens</name>
    <dbReference type="NCBI Taxonomy" id="2682957"/>
    <lineage>
        <taxon>Eukaryota</taxon>
        <taxon>Fungi</taxon>
        <taxon>Dikarya</taxon>
        <taxon>Basidiomycota</taxon>
        <taxon>Agaricomycotina</taxon>
        <taxon>Agaricomycetes</taxon>
        <taxon>Agaricomycetidae</taxon>
        <taxon>Agaricales</taxon>
        <taxon>Marasmiineae</taxon>
        <taxon>Omphalotaceae</taxon>
        <taxon>Marasmiellus</taxon>
    </lineage>
</organism>
<feature type="compositionally biased region" description="Low complexity" evidence="2">
    <location>
        <begin position="411"/>
        <end position="426"/>
    </location>
</feature>
<proteinExistence type="predicted"/>
<evidence type="ECO:0000256" key="1">
    <source>
        <dbReference type="SAM" id="Coils"/>
    </source>
</evidence>
<feature type="region of interest" description="Disordered" evidence="2">
    <location>
        <begin position="265"/>
        <end position="291"/>
    </location>
</feature>
<feature type="compositionally biased region" description="Basic and acidic residues" evidence="2">
    <location>
        <begin position="143"/>
        <end position="164"/>
    </location>
</feature>
<sequence length="510" mass="56726">MSNQTQNGPFRDENGTEWIQNADGTWIQRSGTLRLPSISDAFRQFNTQQSPLSNAFGTGQDFLSHSFTHPPVPSIQAPGPARPPFAPLDNHRDPPATHTVHAASSHCDPANIPLPEDNDNDFPPPHRILPQVARPASRAGGSRRSDPKGKGKAKAADDDAEGLRKSSGIKRKGRQVGASNYSDEDLEILLGHLRERLPLGEKGWKDVTELYNKDASEIGRPIRTWKSLETKFKQLAKTRKPTGDAEIPPYVREAIDIEELMNEKAGTRDLDDEGFVNDSAEADGDEADDEVENVPPVKKVKIQQNMPHVQGPIARRGNPPERRRTSTQDFLSTITHALDPAAQMAQEDAQSTRSLQTTQLIMLNGQVRDLQRTVDNLRQQLAAAERRADRAEARADRADLMNMIRSERSDFSTPSSSTSFRRQSSPAPIRRTVQRETIYPEGGRAVAFLEPGDSPRTREDFYRVADDPFGTSSARHYYTEMSPTPNNESEGSVHEIPKDHSPSPTEKQYD</sequence>
<dbReference type="PANTHER" id="PTHR34409">
    <property type="entry name" value="SET DOMAIN-CONTAINING PROTEIN"/>
    <property type="match status" value="1"/>
</dbReference>
<dbReference type="Pfam" id="PF20681">
    <property type="entry name" value="DUF6818"/>
    <property type="match status" value="1"/>
</dbReference>
<dbReference type="EMBL" id="JBANRG010000016">
    <property type="protein sequence ID" value="KAK7459485.1"/>
    <property type="molecule type" value="Genomic_DNA"/>
</dbReference>
<feature type="compositionally biased region" description="Basic and acidic residues" evidence="2">
    <location>
        <begin position="491"/>
        <end position="510"/>
    </location>
</feature>
<protein>
    <recommendedName>
        <fullName evidence="3">DUF6818 domain-containing protein</fullName>
    </recommendedName>
</protein>
<feature type="compositionally biased region" description="Low complexity" evidence="2">
    <location>
        <begin position="133"/>
        <end position="142"/>
    </location>
</feature>
<dbReference type="Proteomes" id="UP001498398">
    <property type="component" value="Unassembled WGS sequence"/>
</dbReference>
<name>A0ABR1JJR2_9AGAR</name>
<evidence type="ECO:0000313" key="4">
    <source>
        <dbReference type="EMBL" id="KAK7459485.1"/>
    </source>
</evidence>
<feature type="region of interest" description="Disordered" evidence="2">
    <location>
        <begin position="406"/>
        <end position="438"/>
    </location>
</feature>
<dbReference type="InterPro" id="IPR049203">
    <property type="entry name" value="DUF6818"/>
</dbReference>
<feature type="region of interest" description="Disordered" evidence="2">
    <location>
        <begin position="75"/>
        <end position="181"/>
    </location>
</feature>
<feature type="compositionally biased region" description="Polar residues" evidence="2">
    <location>
        <begin position="481"/>
        <end position="490"/>
    </location>
</feature>
<feature type="coiled-coil region" evidence="1">
    <location>
        <begin position="360"/>
        <end position="401"/>
    </location>
</feature>
<feature type="domain" description="DUF6818" evidence="3">
    <location>
        <begin position="198"/>
        <end position="273"/>
    </location>
</feature>
<keyword evidence="1" id="KW-0175">Coiled coil</keyword>
<reference evidence="4 5" key="1">
    <citation type="submission" date="2024-01" db="EMBL/GenBank/DDBJ databases">
        <title>A draft genome for the cacao thread blight pathogen Marasmiellus scandens.</title>
        <authorList>
            <person name="Baruah I.K."/>
            <person name="Leung J."/>
            <person name="Bukari Y."/>
            <person name="Amoako-Attah I."/>
            <person name="Meinhardt L.W."/>
            <person name="Bailey B.A."/>
            <person name="Cohen S.P."/>
        </authorList>
    </citation>
    <scope>NUCLEOTIDE SEQUENCE [LARGE SCALE GENOMIC DNA]</scope>
    <source>
        <strain evidence="4 5">GH-19</strain>
    </source>
</reference>
<evidence type="ECO:0000313" key="5">
    <source>
        <dbReference type="Proteomes" id="UP001498398"/>
    </source>
</evidence>
<accession>A0ABR1JJR2</accession>
<evidence type="ECO:0000259" key="3">
    <source>
        <dbReference type="Pfam" id="PF20681"/>
    </source>
</evidence>
<dbReference type="PANTHER" id="PTHR34409:SF1">
    <property type="entry name" value="MYB-LIKE DOMAIN-CONTAINING PROTEIN"/>
    <property type="match status" value="1"/>
</dbReference>
<feature type="region of interest" description="Disordered" evidence="2">
    <location>
        <begin position="1"/>
        <end position="23"/>
    </location>
</feature>
<evidence type="ECO:0000256" key="2">
    <source>
        <dbReference type="SAM" id="MobiDB-lite"/>
    </source>
</evidence>
<comment type="caution">
    <text evidence="4">The sequence shown here is derived from an EMBL/GenBank/DDBJ whole genome shotgun (WGS) entry which is preliminary data.</text>
</comment>
<keyword evidence="5" id="KW-1185">Reference proteome</keyword>
<feature type="region of interest" description="Disordered" evidence="2">
    <location>
        <begin position="466"/>
        <end position="510"/>
    </location>
</feature>
<gene>
    <name evidence="4" type="ORF">VKT23_009468</name>
</gene>